<dbReference type="InterPro" id="IPR050827">
    <property type="entry name" value="CRP1_MDG1_kinase"/>
</dbReference>
<comment type="similarity">
    <text evidence="1">Belongs to the CRP1/MDG1 family.</text>
</comment>
<dbReference type="Gene3D" id="2.60.40.10">
    <property type="entry name" value="Immunoglobulins"/>
    <property type="match status" value="1"/>
</dbReference>
<keyword evidence="3" id="KW-0812">Transmembrane</keyword>
<evidence type="ECO:0000256" key="1">
    <source>
        <dbReference type="ARBA" id="ARBA00038216"/>
    </source>
</evidence>
<dbReference type="PANTHER" id="PTHR10343">
    <property type="entry name" value="5'-AMP-ACTIVATED PROTEIN KINASE , BETA SUBUNIT"/>
    <property type="match status" value="1"/>
</dbReference>
<feature type="domain" description="AMP-activated protein kinase glycogen-binding" evidence="4">
    <location>
        <begin position="16"/>
        <end position="106"/>
    </location>
</feature>
<keyword evidence="3" id="KW-1133">Transmembrane helix</keyword>
<dbReference type="EMBL" id="JANBOI010000686">
    <property type="protein sequence ID" value="KAJ1729038.1"/>
    <property type="molecule type" value="Genomic_DNA"/>
</dbReference>
<organism evidence="5 6">
    <name type="scientific">Coemansia biformis</name>
    <dbReference type="NCBI Taxonomy" id="1286918"/>
    <lineage>
        <taxon>Eukaryota</taxon>
        <taxon>Fungi</taxon>
        <taxon>Fungi incertae sedis</taxon>
        <taxon>Zoopagomycota</taxon>
        <taxon>Kickxellomycotina</taxon>
        <taxon>Kickxellomycetes</taxon>
        <taxon>Kickxellales</taxon>
        <taxon>Kickxellaceae</taxon>
        <taxon>Coemansia</taxon>
    </lineage>
</organism>
<gene>
    <name evidence="5" type="ORF">LPJ61_003719</name>
</gene>
<dbReference type="SUPFAM" id="SSF81296">
    <property type="entry name" value="E set domains"/>
    <property type="match status" value="1"/>
</dbReference>
<dbReference type="GO" id="GO:0005737">
    <property type="term" value="C:cytoplasm"/>
    <property type="evidence" value="ECO:0007669"/>
    <property type="project" value="TreeGrafter"/>
</dbReference>
<dbReference type="Proteomes" id="UP001143981">
    <property type="component" value="Unassembled WGS sequence"/>
</dbReference>
<dbReference type="GO" id="GO:0007165">
    <property type="term" value="P:signal transduction"/>
    <property type="evidence" value="ECO:0007669"/>
    <property type="project" value="TreeGrafter"/>
</dbReference>
<feature type="region of interest" description="Disordered" evidence="2">
    <location>
        <begin position="164"/>
        <end position="191"/>
    </location>
</feature>
<accession>A0A9W7YA07</accession>
<dbReference type="CDD" id="cd02859">
    <property type="entry name" value="E_set_AMPKbeta_like_N"/>
    <property type="match status" value="1"/>
</dbReference>
<dbReference type="GO" id="GO:0005634">
    <property type="term" value="C:nucleus"/>
    <property type="evidence" value="ECO:0007669"/>
    <property type="project" value="TreeGrafter"/>
</dbReference>
<evidence type="ECO:0000256" key="2">
    <source>
        <dbReference type="SAM" id="MobiDB-lite"/>
    </source>
</evidence>
<comment type="caution">
    <text evidence="5">The sequence shown here is derived from an EMBL/GenBank/DDBJ whole genome shotgun (WGS) entry which is preliminary data.</text>
</comment>
<sequence length="223" mass="22845">MAAAMAMAMADDPAPVDTTIEWLGGPADSVAVRGTFSADESQWWRDTIALAPSGSGSGSHRAVLRLRPGRYEFKFVVNGSEWRIGPDWYPTAVDAHGNVNNVLVVPGDGQACCGRQSDVAISVDDNNGRPAMACDVAGRQALGGCASERSGLLAARPASSKSYGGASAQSRAASSAPTTALDDGDGDGDGGAPRFGRLQRLAIGFGVVLLFALLGAVSALYDS</sequence>
<reference evidence="5" key="1">
    <citation type="submission" date="2022-07" db="EMBL/GenBank/DDBJ databases">
        <title>Phylogenomic reconstructions and comparative analyses of Kickxellomycotina fungi.</title>
        <authorList>
            <person name="Reynolds N.K."/>
            <person name="Stajich J.E."/>
            <person name="Barry K."/>
            <person name="Grigoriev I.V."/>
            <person name="Crous P."/>
            <person name="Smith M.E."/>
        </authorList>
    </citation>
    <scope>NUCLEOTIDE SEQUENCE</scope>
    <source>
        <strain evidence="5">BCRC 34381</strain>
    </source>
</reference>
<proteinExistence type="inferred from homology"/>
<evidence type="ECO:0000313" key="6">
    <source>
        <dbReference type="Proteomes" id="UP001143981"/>
    </source>
</evidence>
<dbReference type="AlphaFoldDB" id="A0A9W7YA07"/>
<evidence type="ECO:0000259" key="4">
    <source>
        <dbReference type="Pfam" id="PF16561"/>
    </source>
</evidence>
<dbReference type="Pfam" id="PF16561">
    <property type="entry name" value="AMPK1_CBM"/>
    <property type="match status" value="1"/>
</dbReference>
<evidence type="ECO:0000313" key="5">
    <source>
        <dbReference type="EMBL" id="KAJ1729038.1"/>
    </source>
</evidence>
<keyword evidence="3" id="KW-0472">Membrane</keyword>
<name>A0A9W7YA07_9FUNG</name>
<dbReference type="InterPro" id="IPR032640">
    <property type="entry name" value="AMPK1_CBM"/>
</dbReference>
<dbReference type="PANTHER" id="PTHR10343:SF81">
    <property type="entry name" value="CRUCIFORM DNA-RECOGNIZING PROTEIN 1-RELATED"/>
    <property type="match status" value="1"/>
</dbReference>
<protein>
    <recommendedName>
        <fullName evidence="4">AMP-activated protein kinase glycogen-binding domain-containing protein</fullName>
    </recommendedName>
</protein>
<keyword evidence="6" id="KW-1185">Reference proteome</keyword>
<dbReference type="GO" id="GO:0019901">
    <property type="term" value="F:protein kinase binding"/>
    <property type="evidence" value="ECO:0007669"/>
    <property type="project" value="TreeGrafter"/>
</dbReference>
<evidence type="ECO:0000256" key="3">
    <source>
        <dbReference type="SAM" id="Phobius"/>
    </source>
</evidence>
<feature type="transmembrane region" description="Helical" evidence="3">
    <location>
        <begin position="201"/>
        <end position="221"/>
    </location>
</feature>
<dbReference type="InterPro" id="IPR013783">
    <property type="entry name" value="Ig-like_fold"/>
</dbReference>
<dbReference type="InterPro" id="IPR014756">
    <property type="entry name" value="Ig_E-set"/>
</dbReference>
<feature type="compositionally biased region" description="Low complexity" evidence="2">
    <location>
        <begin position="164"/>
        <end position="176"/>
    </location>
</feature>
<dbReference type="GO" id="GO:0031588">
    <property type="term" value="C:nucleotide-activated protein kinase complex"/>
    <property type="evidence" value="ECO:0007669"/>
    <property type="project" value="TreeGrafter"/>
</dbReference>
<dbReference type="OrthoDB" id="531008at2759"/>